<protein>
    <submittedName>
        <fullName evidence="1">Uncharacterized protein</fullName>
    </submittedName>
</protein>
<dbReference type="AlphaFoldDB" id="A0A1S9DH40"/>
<sequence length="218" mass="23657">MQEGSDLTVQAIISVLHEPLTSDDDYATLLVTEYPFQCSLTNWTQFKSAMIKVKFIASDDGTTRRLMARNVAPDGTFFLNPEGTDITDILIGNGPAKAGAGPESRTMLVGTTWIDGPDKGEIPSMLHTTISVTQKVPVACQLIVSIQTEANRDYALKEEARSFIGGKKVDIVNPADFVAGEARQSVEPGLLGVNLDHLVDCDLHKLQVAIQGEDVTRR</sequence>
<accession>A0A1S9DH40</accession>
<comment type="caution">
    <text evidence="1">The sequence shown here is derived from an EMBL/GenBank/DDBJ whole genome shotgun (WGS) entry which is preliminary data.</text>
</comment>
<name>A0A1S9DH40_ASPOZ</name>
<dbReference type="Proteomes" id="UP000190312">
    <property type="component" value="Unassembled WGS sequence"/>
</dbReference>
<organism evidence="1 2">
    <name type="scientific">Aspergillus oryzae</name>
    <name type="common">Yellow koji mold</name>
    <dbReference type="NCBI Taxonomy" id="5062"/>
    <lineage>
        <taxon>Eukaryota</taxon>
        <taxon>Fungi</taxon>
        <taxon>Dikarya</taxon>
        <taxon>Ascomycota</taxon>
        <taxon>Pezizomycotina</taxon>
        <taxon>Eurotiomycetes</taxon>
        <taxon>Eurotiomycetidae</taxon>
        <taxon>Eurotiales</taxon>
        <taxon>Aspergillaceae</taxon>
        <taxon>Aspergillus</taxon>
        <taxon>Aspergillus subgen. Circumdati</taxon>
    </lineage>
</organism>
<evidence type="ECO:0000313" key="2">
    <source>
        <dbReference type="Proteomes" id="UP000190312"/>
    </source>
</evidence>
<reference evidence="1 2" key="1">
    <citation type="submission" date="2016-10" db="EMBL/GenBank/DDBJ databases">
        <title>Genome sequencing of Aspergillus oryzae BCC7051.</title>
        <authorList>
            <person name="Thammarongtham C."/>
            <person name="Vorapreeda T."/>
            <person name="Nookaew I."/>
            <person name="Srisuk T."/>
            <person name="Land M."/>
            <person name="Jeennor S."/>
            <person name="Laoteng K."/>
        </authorList>
    </citation>
    <scope>NUCLEOTIDE SEQUENCE [LARGE SCALE GENOMIC DNA]</scope>
    <source>
        <strain evidence="1 2">BCC7051</strain>
    </source>
</reference>
<dbReference type="EMBL" id="MKZY01000005">
    <property type="protein sequence ID" value="OOO08369.1"/>
    <property type="molecule type" value="Genomic_DNA"/>
</dbReference>
<gene>
    <name evidence="1" type="ORF">OAory_01096650</name>
</gene>
<evidence type="ECO:0000313" key="1">
    <source>
        <dbReference type="EMBL" id="OOO08369.1"/>
    </source>
</evidence>
<proteinExistence type="predicted"/>